<evidence type="ECO:0000313" key="14">
    <source>
        <dbReference type="Proteomes" id="UP000314982"/>
    </source>
</evidence>
<evidence type="ECO:0000259" key="12">
    <source>
        <dbReference type="PROSITE" id="PS50963"/>
    </source>
</evidence>
<dbReference type="PANTHER" id="PTHR10225:SF2">
    <property type="entry name" value="LYMPHATIC VESSEL ENDOTHELIAL HYALURONIC ACID RECEPTOR 1"/>
    <property type="match status" value="1"/>
</dbReference>
<dbReference type="InterPro" id="IPR043210">
    <property type="entry name" value="CD44_antigen-like"/>
</dbReference>
<dbReference type="Proteomes" id="UP000314982">
    <property type="component" value="Unassembled WGS sequence"/>
</dbReference>
<dbReference type="Gene3D" id="3.10.100.10">
    <property type="entry name" value="Mannose-Binding Protein A, subunit A"/>
    <property type="match status" value="1"/>
</dbReference>
<evidence type="ECO:0000256" key="5">
    <source>
        <dbReference type="ARBA" id="ARBA00023136"/>
    </source>
</evidence>
<evidence type="ECO:0000313" key="13">
    <source>
        <dbReference type="Ensembl" id="ENSHHUP00000066140.1"/>
    </source>
</evidence>
<dbReference type="SMART" id="SM00445">
    <property type="entry name" value="LINK"/>
    <property type="match status" value="1"/>
</dbReference>
<feature type="signal peptide" evidence="11">
    <location>
        <begin position="1"/>
        <end position="16"/>
    </location>
</feature>
<sequence>MMQVWILSLLMPLTLSFSGLHIDPSKINAFPERQIAGVFLVSYTNDLNQLTYAFNASEAREVCWSLGVSMASNSHVKKAQRLGLETCRFEWIDEHFAVILVLRASVTKLFDVFCFNASGVASTPSTSLSPAIIHLVPSTQSARPTSHSRSSLLSLKVELPQSMSTLEVTFYFSSLKRNNGLKTILPCWDGEQQKEYIETKECAAHTCMKNTKEAQTEAEAKAEPEEDVCKETANDISVNISDEPNTDSASETEP</sequence>
<dbReference type="GO" id="GO:0004888">
    <property type="term" value="F:transmembrane signaling receptor activity"/>
    <property type="evidence" value="ECO:0007669"/>
    <property type="project" value="TreeGrafter"/>
</dbReference>
<dbReference type="Pfam" id="PF00193">
    <property type="entry name" value="Xlink"/>
    <property type="match status" value="1"/>
</dbReference>
<reference evidence="14" key="1">
    <citation type="submission" date="2018-06" db="EMBL/GenBank/DDBJ databases">
        <title>Genome assembly of Danube salmon.</title>
        <authorList>
            <person name="Macqueen D.J."/>
            <person name="Gundappa M.K."/>
        </authorList>
    </citation>
    <scope>NUCLEOTIDE SEQUENCE [LARGE SCALE GENOMIC DNA]</scope>
</reference>
<keyword evidence="6" id="KW-1015">Disulfide bond</keyword>
<evidence type="ECO:0000256" key="6">
    <source>
        <dbReference type="ARBA" id="ARBA00023157"/>
    </source>
</evidence>
<keyword evidence="2" id="KW-0812">Transmembrane</keyword>
<keyword evidence="5" id="KW-0472">Membrane</keyword>
<dbReference type="GO" id="GO:0007155">
    <property type="term" value="P:cell adhesion"/>
    <property type="evidence" value="ECO:0007669"/>
    <property type="project" value="InterPro"/>
</dbReference>
<comment type="caution">
    <text evidence="9">Lacks conserved residue(s) required for the propagation of feature annotation.</text>
</comment>
<comment type="subcellular location">
    <subcellularLocation>
        <location evidence="1">Membrane</location>
        <topology evidence="1">Single-pass membrane protein</topology>
    </subcellularLocation>
</comment>
<dbReference type="GeneTree" id="ENSGT00980000202232"/>
<reference evidence="13" key="3">
    <citation type="submission" date="2025-09" db="UniProtKB">
        <authorList>
            <consortium name="Ensembl"/>
        </authorList>
    </citation>
    <scope>IDENTIFICATION</scope>
</reference>
<dbReference type="STRING" id="62062.ENSHHUP00000066140"/>
<accession>A0A4W5PX06</accession>
<evidence type="ECO:0000256" key="9">
    <source>
        <dbReference type="PROSITE-ProRule" id="PRU00323"/>
    </source>
</evidence>
<keyword evidence="4" id="KW-1133">Transmembrane helix</keyword>
<evidence type="ECO:0000256" key="1">
    <source>
        <dbReference type="ARBA" id="ARBA00004167"/>
    </source>
</evidence>
<feature type="chain" id="PRO_5021261214" description="Link domain-containing protein" evidence="11">
    <location>
        <begin position="17"/>
        <end position="254"/>
    </location>
</feature>
<keyword evidence="14" id="KW-1185">Reference proteome</keyword>
<keyword evidence="7" id="KW-0675">Receptor</keyword>
<dbReference type="InterPro" id="IPR000538">
    <property type="entry name" value="Link_dom"/>
</dbReference>
<dbReference type="PROSITE" id="PS50963">
    <property type="entry name" value="LINK_2"/>
    <property type="match status" value="1"/>
</dbReference>
<dbReference type="InterPro" id="IPR016186">
    <property type="entry name" value="C-type_lectin-like/link_sf"/>
</dbReference>
<keyword evidence="3 11" id="KW-0732">Signal</keyword>
<dbReference type="PANTHER" id="PTHR10225">
    <property type="entry name" value="HYALURONAN RECEPTOR"/>
    <property type="match status" value="1"/>
</dbReference>
<organism evidence="13 14">
    <name type="scientific">Hucho hucho</name>
    <name type="common">huchen</name>
    <dbReference type="NCBI Taxonomy" id="62062"/>
    <lineage>
        <taxon>Eukaryota</taxon>
        <taxon>Metazoa</taxon>
        <taxon>Chordata</taxon>
        <taxon>Craniata</taxon>
        <taxon>Vertebrata</taxon>
        <taxon>Euteleostomi</taxon>
        <taxon>Actinopterygii</taxon>
        <taxon>Neopterygii</taxon>
        <taxon>Teleostei</taxon>
        <taxon>Protacanthopterygii</taxon>
        <taxon>Salmoniformes</taxon>
        <taxon>Salmonidae</taxon>
        <taxon>Salmoninae</taxon>
        <taxon>Hucho</taxon>
    </lineage>
</organism>
<evidence type="ECO:0000256" key="4">
    <source>
        <dbReference type="ARBA" id="ARBA00022989"/>
    </source>
</evidence>
<evidence type="ECO:0000256" key="3">
    <source>
        <dbReference type="ARBA" id="ARBA00022729"/>
    </source>
</evidence>
<dbReference type="SUPFAM" id="SSF56436">
    <property type="entry name" value="C-type lectin-like"/>
    <property type="match status" value="1"/>
</dbReference>
<name>A0A4W5PX06_9TELE</name>
<evidence type="ECO:0000256" key="8">
    <source>
        <dbReference type="ARBA" id="ARBA00023180"/>
    </source>
</evidence>
<evidence type="ECO:0000256" key="2">
    <source>
        <dbReference type="ARBA" id="ARBA00022692"/>
    </source>
</evidence>
<protein>
    <recommendedName>
        <fullName evidence="12">Link domain-containing protein</fullName>
    </recommendedName>
</protein>
<dbReference type="InterPro" id="IPR016187">
    <property type="entry name" value="CTDL_fold"/>
</dbReference>
<reference evidence="13" key="2">
    <citation type="submission" date="2025-08" db="UniProtKB">
        <authorList>
            <consortium name="Ensembl"/>
        </authorList>
    </citation>
    <scope>IDENTIFICATION</scope>
</reference>
<evidence type="ECO:0000256" key="11">
    <source>
        <dbReference type="SAM" id="SignalP"/>
    </source>
</evidence>
<dbReference type="GO" id="GO:0005886">
    <property type="term" value="C:plasma membrane"/>
    <property type="evidence" value="ECO:0007669"/>
    <property type="project" value="TreeGrafter"/>
</dbReference>
<feature type="region of interest" description="Disordered" evidence="10">
    <location>
        <begin position="212"/>
        <end position="254"/>
    </location>
</feature>
<feature type="domain" description="Link" evidence="12">
    <location>
        <begin position="37"/>
        <end position="150"/>
    </location>
</feature>
<evidence type="ECO:0000256" key="7">
    <source>
        <dbReference type="ARBA" id="ARBA00023170"/>
    </source>
</evidence>
<keyword evidence="8" id="KW-0325">Glycoprotein</keyword>
<dbReference type="Ensembl" id="ENSHHUT00000068373.1">
    <property type="protein sequence ID" value="ENSHHUP00000066140.1"/>
    <property type="gene ID" value="ENSHHUG00000039008.1"/>
</dbReference>
<proteinExistence type="predicted"/>
<dbReference type="AlphaFoldDB" id="A0A4W5PX06"/>
<feature type="compositionally biased region" description="Basic and acidic residues" evidence="10">
    <location>
        <begin position="212"/>
        <end position="233"/>
    </location>
</feature>
<dbReference type="GO" id="GO:0005540">
    <property type="term" value="F:hyaluronic acid binding"/>
    <property type="evidence" value="ECO:0007669"/>
    <property type="project" value="InterPro"/>
</dbReference>
<evidence type="ECO:0000256" key="10">
    <source>
        <dbReference type="SAM" id="MobiDB-lite"/>
    </source>
</evidence>
<feature type="compositionally biased region" description="Polar residues" evidence="10">
    <location>
        <begin position="234"/>
        <end position="254"/>
    </location>
</feature>